<evidence type="ECO:0000313" key="1">
    <source>
        <dbReference type="EMBL" id="MDA3732037.1"/>
    </source>
</evidence>
<comment type="caution">
    <text evidence="1">The sequence shown here is derived from an EMBL/GenBank/DDBJ whole genome shotgun (WGS) entry which is preliminary data.</text>
</comment>
<proteinExistence type="predicted"/>
<organism evidence="1 2">
    <name type="scientific">Holtiella tumoricola</name>
    <dbReference type="NCBI Taxonomy" id="3018743"/>
    <lineage>
        <taxon>Bacteria</taxon>
        <taxon>Bacillati</taxon>
        <taxon>Bacillota</taxon>
        <taxon>Clostridia</taxon>
        <taxon>Lachnospirales</taxon>
        <taxon>Cellulosilyticaceae</taxon>
        <taxon>Holtiella</taxon>
    </lineage>
</organism>
<dbReference type="AlphaFoldDB" id="A0AA42DMQ4"/>
<protein>
    <recommendedName>
        <fullName evidence="3">Phage tail assembly protein</fullName>
    </recommendedName>
</protein>
<dbReference type="EMBL" id="JAQIFT010000044">
    <property type="protein sequence ID" value="MDA3732037.1"/>
    <property type="molecule type" value="Genomic_DNA"/>
</dbReference>
<evidence type="ECO:0008006" key="3">
    <source>
        <dbReference type="Google" id="ProtNLM"/>
    </source>
</evidence>
<dbReference type="RefSeq" id="WP_271012330.1">
    <property type="nucleotide sequence ID" value="NZ_JAQIFT010000044.1"/>
</dbReference>
<name>A0AA42DMQ4_9FIRM</name>
<keyword evidence="2" id="KW-1185">Reference proteome</keyword>
<gene>
    <name evidence="1" type="ORF">PBV87_11145</name>
</gene>
<reference evidence="1" key="1">
    <citation type="journal article" date="2023" name="Int. J. Syst. Evol. Microbiol.">
        <title>&lt;i&gt;Holtiella tumoricola&lt;/i&gt; gen. nov. sp. nov., isolated from a human clinical sample.</title>
        <authorList>
            <person name="Allen-Vercoe E."/>
            <person name="Daigneault M.C."/>
            <person name="Vancuren S.J."/>
            <person name="Cochrane K."/>
            <person name="O'Neal L.L."/>
            <person name="Sankaranarayanan K."/>
            <person name="Lawson P.A."/>
        </authorList>
    </citation>
    <scope>NUCLEOTIDE SEQUENCE</scope>
    <source>
        <strain evidence="1">CC70A</strain>
    </source>
</reference>
<accession>A0AA42DMQ4</accession>
<dbReference type="Proteomes" id="UP001169242">
    <property type="component" value="Unassembled WGS sequence"/>
</dbReference>
<evidence type="ECO:0000313" key="2">
    <source>
        <dbReference type="Proteomes" id="UP001169242"/>
    </source>
</evidence>
<sequence>MHKEMVEVLNTHVLTLRKPIMINGNEAKELTYDFENMTARDKLNAGRRIKADGIPVSVEEIDTDYHMYLFAAAVVKANPEMDISDVLRISAKDIQKGASLARDFFYIDSEE</sequence>